<dbReference type="Gene3D" id="1.20.1270.220">
    <property type="match status" value="1"/>
</dbReference>
<protein>
    <recommendedName>
        <fullName evidence="5">Bromo domain-containing protein</fullName>
    </recommendedName>
</protein>
<dbReference type="EMBL" id="MPUH01000090">
    <property type="protein sequence ID" value="OMJ91022.1"/>
    <property type="molecule type" value="Genomic_DNA"/>
</dbReference>
<evidence type="ECO:0000256" key="3">
    <source>
        <dbReference type="ARBA" id="ARBA00023163"/>
    </source>
</evidence>
<dbReference type="Gene3D" id="1.20.920.10">
    <property type="entry name" value="Bromodomain-like"/>
    <property type="match status" value="1"/>
</dbReference>
<dbReference type="SUPFAM" id="SSF47370">
    <property type="entry name" value="Bromodomain"/>
    <property type="match status" value="1"/>
</dbReference>
<name>A0A1R2CPV2_9CILI</name>
<dbReference type="SMART" id="SM00297">
    <property type="entry name" value="BROMO"/>
    <property type="match status" value="1"/>
</dbReference>
<dbReference type="AlphaFoldDB" id="A0A1R2CPV2"/>
<keyword evidence="7" id="KW-1185">Reference proteome</keyword>
<comment type="caution">
    <text evidence="6">The sequence shown here is derived from an EMBL/GenBank/DDBJ whole genome shotgun (WGS) entry which is preliminary data.</text>
</comment>
<evidence type="ECO:0000256" key="1">
    <source>
        <dbReference type="ARBA" id="ARBA00023015"/>
    </source>
</evidence>
<dbReference type="InterPro" id="IPR036427">
    <property type="entry name" value="Bromodomain-like_sf"/>
</dbReference>
<dbReference type="InterPro" id="IPR027353">
    <property type="entry name" value="NET_dom"/>
</dbReference>
<dbReference type="Proteomes" id="UP000187209">
    <property type="component" value="Unassembled WGS sequence"/>
</dbReference>
<organism evidence="6 7">
    <name type="scientific">Stentor coeruleus</name>
    <dbReference type="NCBI Taxonomy" id="5963"/>
    <lineage>
        <taxon>Eukaryota</taxon>
        <taxon>Sar</taxon>
        <taxon>Alveolata</taxon>
        <taxon>Ciliophora</taxon>
        <taxon>Postciliodesmatophora</taxon>
        <taxon>Heterotrichea</taxon>
        <taxon>Heterotrichida</taxon>
        <taxon>Stentoridae</taxon>
        <taxon>Stentor</taxon>
    </lineage>
</organism>
<feature type="domain" description="Bromo" evidence="5">
    <location>
        <begin position="16"/>
        <end position="88"/>
    </location>
</feature>
<evidence type="ECO:0000313" key="7">
    <source>
        <dbReference type="Proteomes" id="UP000187209"/>
    </source>
</evidence>
<dbReference type="InterPro" id="IPR038336">
    <property type="entry name" value="NET_sf"/>
</dbReference>
<dbReference type="OrthoDB" id="310978at2759"/>
<keyword evidence="1" id="KW-0805">Transcription regulation</keyword>
<dbReference type="PROSITE" id="PS50014">
    <property type="entry name" value="BROMODOMAIN_2"/>
    <property type="match status" value="1"/>
</dbReference>
<evidence type="ECO:0000256" key="4">
    <source>
        <dbReference type="PROSITE-ProRule" id="PRU00035"/>
    </source>
</evidence>
<evidence type="ECO:0000313" key="6">
    <source>
        <dbReference type="EMBL" id="OMJ91022.1"/>
    </source>
</evidence>
<dbReference type="Pfam" id="PF00439">
    <property type="entry name" value="Bromodomain"/>
    <property type="match status" value="1"/>
</dbReference>
<keyword evidence="3" id="KW-0804">Transcription</keyword>
<dbReference type="PRINTS" id="PR00503">
    <property type="entry name" value="BROMODOMAIN"/>
</dbReference>
<dbReference type="Pfam" id="PF17035">
    <property type="entry name" value="BET"/>
    <property type="match status" value="1"/>
</dbReference>
<dbReference type="CDD" id="cd04369">
    <property type="entry name" value="Bromodomain"/>
    <property type="match status" value="1"/>
</dbReference>
<gene>
    <name evidence="6" type="ORF">SteCoe_6484</name>
</gene>
<dbReference type="PANTHER" id="PTHR45926">
    <property type="entry name" value="OSJNBA0053K19.4 PROTEIN"/>
    <property type="match status" value="1"/>
</dbReference>
<keyword evidence="2 4" id="KW-0103">Bromodomain</keyword>
<reference evidence="6 7" key="1">
    <citation type="submission" date="2016-11" db="EMBL/GenBank/DDBJ databases">
        <title>The macronuclear genome of Stentor coeruleus: a giant cell with tiny introns.</title>
        <authorList>
            <person name="Slabodnick M."/>
            <person name="Ruby J.G."/>
            <person name="Reiff S.B."/>
            <person name="Swart E.C."/>
            <person name="Gosai S."/>
            <person name="Prabakaran S."/>
            <person name="Witkowska E."/>
            <person name="Larue G.E."/>
            <person name="Fisher S."/>
            <person name="Freeman R.M."/>
            <person name="Gunawardena J."/>
            <person name="Chu W."/>
            <person name="Stover N.A."/>
            <person name="Gregory B.D."/>
            <person name="Nowacki M."/>
            <person name="Derisi J."/>
            <person name="Roy S.W."/>
            <person name="Marshall W.F."/>
            <person name="Sood P."/>
        </authorList>
    </citation>
    <scope>NUCLEOTIDE SEQUENCE [LARGE SCALE GENOMIC DNA]</scope>
    <source>
        <strain evidence="6">WM001</strain>
    </source>
</reference>
<sequence>MENQEAKAFQLLNLIELHEECQEFLAPVDYKRLGIPMYPIIIKNPMDIGTIKKRLKSHHYTNIHDFIADIQLVWDNCKKYNEVTTEIHQQAVFLEKQTRRHCSKLRLPLPHTNKNTGNDDGIFEDLKNATFEEKWRMTEAVRKLNQGTLEKIVKVVKEKCPESVETMETDKIKIKLDSITRETFNLLQEIIEEYTSENLPQKRPKNE</sequence>
<evidence type="ECO:0000259" key="5">
    <source>
        <dbReference type="PROSITE" id="PS50014"/>
    </source>
</evidence>
<evidence type="ECO:0000256" key="2">
    <source>
        <dbReference type="ARBA" id="ARBA00023117"/>
    </source>
</evidence>
<accession>A0A1R2CPV2</accession>
<proteinExistence type="predicted"/>
<dbReference type="InterPro" id="IPR001487">
    <property type="entry name" value="Bromodomain"/>
</dbReference>